<dbReference type="PANTHER" id="PTHR11106">
    <property type="entry name" value="GANGLIOSIDE INDUCED DIFFERENTIATION ASSOCIATED PROTEIN 2-RELATED"/>
    <property type="match status" value="1"/>
</dbReference>
<dbReference type="OrthoDB" id="6077599at2759"/>
<feature type="transmembrane region" description="Helical" evidence="1">
    <location>
        <begin position="400"/>
        <end position="418"/>
    </location>
</feature>
<accession>A0A8H4XP20</accession>
<dbReference type="AlphaFoldDB" id="A0A8H4XP20"/>
<evidence type="ECO:0000259" key="2">
    <source>
        <dbReference type="PROSITE" id="PS51154"/>
    </source>
</evidence>
<dbReference type="PROSITE" id="PS51154">
    <property type="entry name" value="MACRO"/>
    <property type="match status" value="1"/>
</dbReference>
<feature type="transmembrane region" description="Helical" evidence="1">
    <location>
        <begin position="362"/>
        <end position="388"/>
    </location>
</feature>
<comment type="caution">
    <text evidence="3">The sequence shown here is derived from an EMBL/GenBank/DDBJ whole genome shotgun (WGS) entry which is preliminary data.</text>
</comment>
<sequence>MATKSIGDIPVLSQLYSDHSSPLAEAALAFQGQPAFATNNSINKRIGYIRGDITRLRLDAIVNAAKGTLLGGGGVDGAIHTAAGRELVKECATLGPIKTGEAVITKGYNLPAKHVIHAVGPIYWDEVDPNGMLATCYRESLKLAVKEGVRTVAFSSISTGFYGFPSQGAAKVACKTVREFLESEEGDKLLRVVFVTFLKKDVDAYNEALPGDSYSHNLNIASLPFALAAICSTLFSSPATAHTTTSRPGHGHGLICYGISIVVYSHTHCDEISLYKFEKWWVMNVAGNQVEQPEPNVSYREAVQRVMNPPTLVLFLSLLRLISLPASFTSRFNVIIIDPPLVGTRHATPLLNLAIVPTRGQALFIVYIVAINIILCAVGYRTIMAYAWYSSEWYQLTAYIANRTGVLSFANVALLILYSGRHNVLLRLTSWWHPVEGLVADVERKNNNCGTITTYWGGVKAHVSVGERMNVRQVLEAEIGTAGKAGTTVVECGPESMADKVRCVVTGLDRNGAVVRLVEESFMW</sequence>
<evidence type="ECO:0000313" key="3">
    <source>
        <dbReference type="EMBL" id="KAF4982056.1"/>
    </source>
</evidence>
<keyword evidence="1" id="KW-0812">Transmembrane</keyword>
<keyword evidence="1" id="KW-1133">Transmembrane helix</keyword>
<feature type="domain" description="Macro" evidence="2">
    <location>
        <begin position="33"/>
        <end position="213"/>
    </location>
</feature>
<dbReference type="Proteomes" id="UP000635477">
    <property type="component" value="Unassembled WGS sequence"/>
</dbReference>
<name>A0A8H4XP20_9HYPO</name>
<proteinExistence type="predicted"/>
<dbReference type="Gene3D" id="3.40.220.10">
    <property type="entry name" value="Leucine Aminopeptidase, subunit E, domain 1"/>
    <property type="match status" value="1"/>
</dbReference>
<dbReference type="PANTHER" id="PTHR11106:SF27">
    <property type="entry name" value="MACRO DOMAIN-CONTAINING PROTEIN"/>
    <property type="match status" value="1"/>
</dbReference>
<evidence type="ECO:0000256" key="1">
    <source>
        <dbReference type="SAM" id="Phobius"/>
    </source>
</evidence>
<reference evidence="3" key="2">
    <citation type="submission" date="2020-05" db="EMBL/GenBank/DDBJ databases">
        <authorList>
            <person name="Kim H.-S."/>
            <person name="Proctor R.H."/>
            <person name="Brown D.W."/>
        </authorList>
    </citation>
    <scope>NUCLEOTIDE SEQUENCE</scope>
    <source>
        <strain evidence="3">NRRL 22465</strain>
    </source>
</reference>
<gene>
    <name evidence="3" type="ORF">FZEAL_2243</name>
</gene>
<dbReference type="EMBL" id="JABEYC010000136">
    <property type="protein sequence ID" value="KAF4982056.1"/>
    <property type="molecule type" value="Genomic_DNA"/>
</dbReference>
<organism evidence="3 4">
    <name type="scientific">Fusarium zealandicum</name>
    <dbReference type="NCBI Taxonomy" id="1053134"/>
    <lineage>
        <taxon>Eukaryota</taxon>
        <taxon>Fungi</taxon>
        <taxon>Dikarya</taxon>
        <taxon>Ascomycota</taxon>
        <taxon>Pezizomycotina</taxon>
        <taxon>Sordariomycetes</taxon>
        <taxon>Hypocreomycetidae</taxon>
        <taxon>Hypocreales</taxon>
        <taxon>Nectriaceae</taxon>
        <taxon>Fusarium</taxon>
        <taxon>Fusarium staphyleae species complex</taxon>
    </lineage>
</organism>
<keyword evidence="1" id="KW-0472">Membrane</keyword>
<evidence type="ECO:0000313" key="4">
    <source>
        <dbReference type="Proteomes" id="UP000635477"/>
    </source>
</evidence>
<dbReference type="InterPro" id="IPR043472">
    <property type="entry name" value="Macro_dom-like"/>
</dbReference>
<dbReference type="CDD" id="cd02908">
    <property type="entry name" value="Macro_OAADPr_deacetylase"/>
    <property type="match status" value="1"/>
</dbReference>
<reference evidence="3" key="1">
    <citation type="journal article" date="2020" name="BMC Genomics">
        <title>Correction to: Identification and distribution of gene clusters required for synthesis of sphingolipid metabolism inhibitors in diverse species of the filamentous fungus Fusarium.</title>
        <authorList>
            <person name="Kim H.S."/>
            <person name="Lohmar J.M."/>
            <person name="Busman M."/>
            <person name="Brown D.W."/>
            <person name="Naumann T.A."/>
            <person name="Divon H.H."/>
            <person name="Lysoe E."/>
            <person name="Uhlig S."/>
            <person name="Proctor R.H."/>
        </authorList>
    </citation>
    <scope>NUCLEOTIDE SEQUENCE</scope>
    <source>
        <strain evidence="3">NRRL 22465</strain>
    </source>
</reference>
<dbReference type="SUPFAM" id="SSF52949">
    <property type="entry name" value="Macro domain-like"/>
    <property type="match status" value="1"/>
</dbReference>
<dbReference type="InterPro" id="IPR002589">
    <property type="entry name" value="Macro_dom"/>
</dbReference>
<dbReference type="SMART" id="SM00506">
    <property type="entry name" value="A1pp"/>
    <property type="match status" value="1"/>
</dbReference>
<protein>
    <recommendedName>
        <fullName evidence="2">Macro domain-containing protein</fullName>
    </recommendedName>
</protein>
<dbReference type="Pfam" id="PF01661">
    <property type="entry name" value="Macro"/>
    <property type="match status" value="1"/>
</dbReference>
<keyword evidence="4" id="KW-1185">Reference proteome</keyword>